<dbReference type="RefSeq" id="WP_006283180.1">
    <property type="nucleotide sequence ID" value="NZ_BPTR01000001.1"/>
</dbReference>
<dbReference type="InterPro" id="IPR003838">
    <property type="entry name" value="ABC3_permease_C"/>
</dbReference>
<organism evidence="10 13">
    <name type="scientific">Segatella bryantii</name>
    <name type="common">Prevotella bryantii</name>
    <dbReference type="NCBI Taxonomy" id="77095"/>
    <lineage>
        <taxon>Bacteria</taxon>
        <taxon>Pseudomonadati</taxon>
        <taxon>Bacteroidota</taxon>
        <taxon>Bacteroidia</taxon>
        <taxon>Bacteroidales</taxon>
        <taxon>Prevotellaceae</taxon>
        <taxon>Segatella</taxon>
    </lineage>
</organism>
<keyword evidence="6 7" id="KW-0472">Membrane</keyword>
<comment type="subcellular location">
    <subcellularLocation>
        <location evidence="1">Cell membrane</location>
        <topology evidence="1">Multi-pass membrane protein</topology>
    </subcellularLocation>
</comment>
<evidence type="ECO:0000256" key="4">
    <source>
        <dbReference type="ARBA" id="ARBA00022692"/>
    </source>
</evidence>
<sequence length="417" mass="46775">MNLSLFLARKIFLDKGDKRKVSRPAIHIATAGVAIGLAVMIISVCVVLGFKHTIRDKVIGFGSHIQVGNFLSLQSQGTEQYPVAMNDSMMNVLKHISGIKHVQRFAYKQGLLKTNNDFLGVNFKGVGPEWDSTFIANSMIEGTIPHFDDKASHNKILVSKTMADKLNLKSNQKIFAYFIDNNGVRARRFTICGIYETNLKKYDQIMCFCDLYTARKLNGWEDDQVSGAELQVENFEQLPIVANRIIGKVNKTVDHYGETYSSSTIKEINPQIFAWLGLMDLNVWVILGLMLAVAGITMISGLLIIILERTNMIGILKALGARNKTIRHTFLWMSVFIIGRGLLIGNIIGLGLIVLQQYTSLIKLDPQTYYVSTVPVEFNWLYIVLINIATMLICTFILIAPSYVISKINPAKSMHYE</sequence>
<feature type="transmembrane region" description="Helical" evidence="7">
    <location>
        <begin position="283"/>
        <end position="308"/>
    </location>
</feature>
<gene>
    <name evidence="11" type="ORF">CIK91_02055</name>
    <name evidence="10" type="ORF">PRRU23_04220</name>
</gene>
<accession>A0AA37MKB6</accession>
<dbReference type="InterPro" id="IPR051447">
    <property type="entry name" value="Lipoprotein-release_system"/>
</dbReference>
<dbReference type="PANTHER" id="PTHR30489">
    <property type="entry name" value="LIPOPROTEIN-RELEASING SYSTEM TRANSMEMBRANE PROTEIN LOLE"/>
    <property type="match status" value="1"/>
</dbReference>
<keyword evidence="5 7" id="KW-1133">Transmembrane helix</keyword>
<dbReference type="EMBL" id="NPJF01000018">
    <property type="protein sequence ID" value="OYP56693.1"/>
    <property type="molecule type" value="Genomic_DNA"/>
</dbReference>
<dbReference type="GO" id="GO:0098797">
    <property type="term" value="C:plasma membrane protein complex"/>
    <property type="evidence" value="ECO:0007669"/>
    <property type="project" value="TreeGrafter"/>
</dbReference>
<feature type="domain" description="MacB-like periplasmic core" evidence="9">
    <location>
        <begin position="28"/>
        <end position="199"/>
    </location>
</feature>
<evidence type="ECO:0000259" key="8">
    <source>
        <dbReference type="Pfam" id="PF02687"/>
    </source>
</evidence>
<comment type="caution">
    <text evidence="10">The sequence shown here is derived from an EMBL/GenBank/DDBJ whole genome shotgun (WGS) entry which is preliminary data.</text>
</comment>
<proteinExistence type="inferred from homology"/>
<keyword evidence="4 7" id="KW-0812">Transmembrane</keyword>
<dbReference type="GO" id="GO:0044874">
    <property type="term" value="P:lipoprotein localization to outer membrane"/>
    <property type="evidence" value="ECO:0007669"/>
    <property type="project" value="TreeGrafter"/>
</dbReference>
<evidence type="ECO:0000313" key="13">
    <source>
        <dbReference type="Proteomes" id="UP000887043"/>
    </source>
</evidence>
<evidence type="ECO:0000313" key="10">
    <source>
        <dbReference type="EMBL" id="GJG26722.1"/>
    </source>
</evidence>
<dbReference type="Proteomes" id="UP000216189">
    <property type="component" value="Unassembled WGS sequence"/>
</dbReference>
<protein>
    <submittedName>
        <fullName evidence="10">ABC transporter permease</fullName>
    </submittedName>
</protein>
<reference evidence="10" key="2">
    <citation type="submission" date="2021-08" db="EMBL/GenBank/DDBJ databases">
        <title>Prevotella lacticifex sp. nov., isolated from rumen of cow.</title>
        <authorList>
            <person name="Shinkai T."/>
            <person name="Ikeyama N."/>
            <person name="Kumagai M."/>
            <person name="Ohmori H."/>
            <person name="Sakamoto M."/>
            <person name="Ohkuma M."/>
            <person name="Mitsumori M."/>
        </authorList>
    </citation>
    <scope>NUCLEOTIDE SEQUENCE</scope>
    <source>
        <strain evidence="10">DSM 11371</strain>
    </source>
</reference>
<evidence type="ECO:0000313" key="12">
    <source>
        <dbReference type="Proteomes" id="UP000216189"/>
    </source>
</evidence>
<feature type="domain" description="ABC3 transporter permease C-terminal" evidence="8">
    <location>
        <begin position="285"/>
        <end position="410"/>
    </location>
</feature>
<evidence type="ECO:0000256" key="2">
    <source>
        <dbReference type="ARBA" id="ARBA00005236"/>
    </source>
</evidence>
<feature type="transmembrane region" description="Helical" evidence="7">
    <location>
        <begin position="380"/>
        <end position="405"/>
    </location>
</feature>
<keyword evidence="3" id="KW-1003">Cell membrane</keyword>
<dbReference type="Pfam" id="PF02687">
    <property type="entry name" value="FtsX"/>
    <property type="match status" value="1"/>
</dbReference>
<evidence type="ECO:0000256" key="3">
    <source>
        <dbReference type="ARBA" id="ARBA00022475"/>
    </source>
</evidence>
<evidence type="ECO:0000256" key="7">
    <source>
        <dbReference type="SAM" id="Phobius"/>
    </source>
</evidence>
<dbReference type="Proteomes" id="UP000887043">
    <property type="component" value="Unassembled WGS sequence"/>
</dbReference>
<feature type="transmembrane region" description="Helical" evidence="7">
    <location>
        <begin position="329"/>
        <end position="355"/>
    </location>
</feature>
<evidence type="ECO:0000313" key="11">
    <source>
        <dbReference type="EMBL" id="OYP56693.1"/>
    </source>
</evidence>
<evidence type="ECO:0000259" key="9">
    <source>
        <dbReference type="Pfam" id="PF12704"/>
    </source>
</evidence>
<dbReference type="EMBL" id="BPTR01000001">
    <property type="protein sequence ID" value="GJG26722.1"/>
    <property type="molecule type" value="Genomic_DNA"/>
</dbReference>
<dbReference type="InterPro" id="IPR025857">
    <property type="entry name" value="MacB_PCD"/>
</dbReference>
<name>A0AA37MKB6_SEGBR</name>
<dbReference type="Pfam" id="PF12704">
    <property type="entry name" value="MacB_PCD"/>
    <property type="match status" value="1"/>
</dbReference>
<evidence type="ECO:0000256" key="1">
    <source>
        <dbReference type="ARBA" id="ARBA00004651"/>
    </source>
</evidence>
<dbReference type="AlphaFoldDB" id="A0AA37MKB6"/>
<evidence type="ECO:0000256" key="6">
    <source>
        <dbReference type="ARBA" id="ARBA00023136"/>
    </source>
</evidence>
<keyword evidence="12" id="KW-1185">Reference proteome</keyword>
<feature type="transmembrane region" description="Helical" evidence="7">
    <location>
        <begin position="25"/>
        <end position="50"/>
    </location>
</feature>
<reference evidence="11 12" key="1">
    <citation type="submission" date="2017-08" db="EMBL/GenBank/DDBJ databases">
        <title>Comparative genomics of non-oral Prevotella species.</title>
        <authorList>
            <person name="Accetto T."/>
            <person name="Nograsek B."/>
            <person name="Avgustin G."/>
        </authorList>
    </citation>
    <scope>NUCLEOTIDE SEQUENCE [LARGE SCALE GENOMIC DNA]</scope>
    <source>
        <strain evidence="11 12">TC1-1</strain>
    </source>
</reference>
<evidence type="ECO:0000256" key="5">
    <source>
        <dbReference type="ARBA" id="ARBA00022989"/>
    </source>
</evidence>
<dbReference type="PANTHER" id="PTHR30489:SF0">
    <property type="entry name" value="LIPOPROTEIN-RELEASING SYSTEM TRANSMEMBRANE PROTEIN LOLE"/>
    <property type="match status" value="1"/>
</dbReference>
<comment type="similarity">
    <text evidence="2">Belongs to the ABC-4 integral membrane protein family. LolC/E subfamily.</text>
</comment>